<evidence type="ECO:0000313" key="7">
    <source>
        <dbReference type="EMBL" id="CAK8693084.1"/>
    </source>
</evidence>
<evidence type="ECO:0000256" key="4">
    <source>
        <dbReference type="ARBA" id="ARBA00022989"/>
    </source>
</evidence>
<dbReference type="PIRSF" id="PIRSF002419">
    <property type="entry name" value="Tetraspanin"/>
    <property type="match status" value="1"/>
</dbReference>
<sequence length="311" mass="34634">MPVIPKKISWAWIDDAEVPNREGCVSCARYALVVLNIFFLTLGILLVCLAVWFRSLPANWNVLAVSTSTKTREDVHTTTMFAIAAGSTTIAVAFVGFCGAISNSKYVLGMFFLFMAVHFVLLLSVGGLGIWLRAKIVADSTYQLQMSFIRAYSGDQAENVESVAWKHMQSDLKCCGVTAKDGFKDFRNLDVGLKENGQNLKGAAFWRQNNFTNVQWPDSCCTRNENRFYVDLNKCRQNESASRARYETGCEVAIEVLLNNDVLLLTVLAILQVIIEAVHFCTLRQLEAATVDDDTSTITLFSFERTSITSV</sequence>
<evidence type="ECO:0000256" key="6">
    <source>
        <dbReference type="RuleBase" id="RU361218"/>
    </source>
</evidence>
<dbReference type="Gene3D" id="1.10.1450.10">
    <property type="entry name" value="Tetraspanin"/>
    <property type="match status" value="1"/>
</dbReference>
<feature type="transmembrane region" description="Helical" evidence="6">
    <location>
        <begin position="30"/>
        <end position="53"/>
    </location>
</feature>
<dbReference type="SUPFAM" id="SSF48652">
    <property type="entry name" value="Tetraspanin"/>
    <property type="match status" value="1"/>
</dbReference>
<dbReference type="InterPro" id="IPR000301">
    <property type="entry name" value="Tetraspanin_animals"/>
</dbReference>
<protein>
    <recommendedName>
        <fullName evidence="6">Tetraspanin</fullName>
    </recommendedName>
</protein>
<keyword evidence="8" id="KW-1185">Reference proteome</keyword>
<keyword evidence="5 6" id="KW-0472">Membrane</keyword>
<gene>
    <name evidence="7" type="ORF">CVLEPA_LOCUS26410</name>
</gene>
<dbReference type="Proteomes" id="UP001642483">
    <property type="component" value="Unassembled WGS sequence"/>
</dbReference>
<evidence type="ECO:0000313" key="8">
    <source>
        <dbReference type="Proteomes" id="UP001642483"/>
    </source>
</evidence>
<dbReference type="PRINTS" id="PR00259">
    <property type="entry name" value="TMFOUR"/>
</dbReference>
<evidence type="ECO:0000256" key="3">
    <source>
        <dbReference type="ARBA" id="ARBA00022692"/>
    </source>
</evidence>
<dbReference type="InterPro" id="IPR008952">
    <property type="entry name" value="Tetraspanin_EC2_sf"/>
</dbReference>
<dbReference type="PANTHER" id="PTHR19282:SF477">
    <property type="entry name" value="TETRASPANIN"/>
    <property type="match status" value="1"/>
</dbReference>
<feature type="transmembrane region" description="Helical" evidence="6">
    <location>
        <begin position="108"/>
        <end position="132"/>
    </location>
</feature>
<comment type="similarity">
    <text evidence="2 6">Belongs to the tetraspanin (TM4SF) family.</text>
</comment>
<evidence type="ECO:0000256" key="1">
    <source>
        <dbReference type="ARBA" id="ARBA00004141"/>
    </source>
</evidence>
<proteinExistence type="inferred from homology"/>
<dbReference type="PANTHER" id="PTHR19282">
    <property type="entry name" value="TETRASPANIN"/>
    <property type="match status" value="1"/>
</dbReference>
<organism evidence="7 8">
    <name type="scientific">Clavelina lepadiformis</name>
    <name type="common">Light-bulb sea squirt</name>
    <name type="synonym">Ascidia lepadiformis</name>
    <dbReference type="NCBI Taxonomy" id="159417"/>
    <lineage>
        <taxon>Eukaryota</taxon>
        <taxon>Metazoa</taxon>
        <taxon>Chordata</taxon>
        <taxon>Tunicata</taxon>
        <taxon>Ascidiacea</taxon>
        <taxon>Aplousobranchia</taxon>
        <taxon>Clavelinidae</taxon>
        <taxon>Clavelina</taxon>
    </lineage>
</organism>
<evidence type="ECO:0000256" key="2">
    <source>
        <dbReference type="ARBA" id="ARBA00006840"/>
    </source>
</evidence>
<keyword evidence="4 6" id="KW-1133">Transmembrane helix</keyword>
<dbReference type="EMBL" id="CAWYQH010000130">
    <property type="protein sequence ID" value="CAK8693084.1"/>
    <property type="molecule type" value="Genomic_DNA"/>
</dbReference>
<comment type="subcellular location">
    <subcellularLocation>
        <location evidence="1 6">Membrane</location>
        <topology evidence="1 6">Multi-pass membrane protein</topology>
    </subcellularLocation>
</comment>
<name>A0ABP0GMX3_CLALP</name>
<comment type="caution">
    <text evidence="6">Lacks conserved residue(s) required for the propagation of feature annotation.</text>
</comment>
<evidence type="ECO:0000256" key="5">
    <source>
        <dbReference type="ARBA" id="ARBA00023136"/>
    </source>
</evidence>
<comment type="caution">
    <text evidence="7">The sequence shown here is derived from an EMBL/GenBank/DDBJ whole genome shotgun (WGS) entry which is preliminary data.</text>
</comment>
<accession>A0ABP0GMX3</accession>
<reference evidence="7 8" key="1">
    <citation type="submission" date="2024-02" db="EMBL/GenBank/DDBJ databases">
        <authorList>
            <person name="Daric V."/>
            <person name="Darras S."/>
        </authorList>
    </citation>
    <scope>NUCLEOTIDE SEQUENCE [LARGE SCALE GENOMIC DNA]</scope>
</reference>
<dbReference type="Pfam" id="PF00335">
    <property type="entry name" value="Tetraspanin"/>
    <property type="match status" value="1"/>
</dbReference>
<feature type="transmembrane region" description="Helical" evidence="6">
    <location>
        <begin position="80"/>
        <end position="101"/>
    </location>
</feature>
<keyword evidence="3 6" id="KW-0812">Transmembrane</keyword>
<dbReference type="InterPro" id="IPR018499">
    <property type="entry name" value="Tetraspanin/Peripherin"/>
</dbReference>